<dbReference type="InterPro" id="IPR051198">
    <property type="entry name" value="BchE-like"/>
</dbReference>
<sequence length="442" mass="50803">MNLLLINLSLRPDSFQCIFPIGIGYIATALREAGIDFDLLDMDVHKGDIHDLATTDFKKYDVVAFGCIVTGYRIVKEVSRIIRETNPNVTIICGNTVASSIPIHLLLNTEVDIAVMGEGDIAIVEIINTLKKGKFKGIYKADRMVDVNKLPILKWDLFDMSKYLKRNRNSIAEPHPVDYSSLMAMPVNSARGCIHNCSFCYNVFQGEKYRYRSVDSLSKEMDFLKSHYDINYITFYDDLTLFSKRRVEEFIDLMTGRGIHWTACCRAGLFTRQDRNLLRKLKRSNCVSLGYSLESANKHILKAMNKHISLESFEEQKKALTEADIATITSLVLAYPQETERTLAQTFNFCYKNDIYPSTGYLQPQPGTPMYDYALKNDYITNQEEYLMQMGDRQDLHINMSKIPSERLQQLTFNHLKRIRDKLKLPLRDDQLIKTGIMRGAK</sequence>
<accession>A0A0F9LWA1</accession>
<name>A0A0F9LWA1_9ZZZZ</name>
<dbReference type="InterPro" id="IPR034466">
    <property type="entry name" value="Methyltransferase_Class_B"/>
</dbReference>
<keyword evidence="2" id="KW-0489">Methyltransferase</keyword>
<dbReference type="CDD" id="cd01335">
    <property type="entry name" value="Radical_SAM"/>
    <property type="match status" value="1"/>
</dbReference>
<dbReference type="Pfam" id="PF04055">
    <property type="entry name" value="Radical_SAM"/>
    <property type="match status" value="1"/>
</dbReference>
<dbReference type="SFLD" id="SFLDS00029">
    <property type="entry name" value="Radical_SAM"/>
    <property type="match status" value="1"/>
</dbReference>
<reference evidence="10" key="1">
    <citation type="journal article" date="2015" name="Nature">
        <title>Complex archaea that bridge the gap between prokaryotes and eukaryotes.</title>
        <authorList>
            <person name="Spang A."/>
            <person name="Saw J.H."/>
            <person name="Jorgensen S.L."/>
            <person name="Zaremba-Niedzwiedzka K."/>
            <person name="Martijn J."/>
            <person name="Lind A.E."/>
            <person name="van Eijk R."/>
            <person name="Schleper C."/>
            <person name="Guy L."/>
            <person name="Ettema T.J."/>
        </authorList>
    </citation>
    <scope>NUCLEOTIDE SEQUENCE</scope>
</reference>
<feature type="domain" description="B12-binding" evidence="8">
    <location>
        <begin position="2"/>
        <end position="137"/>
    </location>
</feature>
<evidence type="ECO:0000256" key="2">
    <source>
        <dbReference type="ARBA" id="ARBA00022603"/>
    </source>
</evidence>
<organism evidence="10">
    <name type="scientific">marine sediment metagenome</name>
    <dbReference type="NCBI Taxonomy" id="412755"/>
    <lineage>
        <taxon>unclassified sequences</taxon>
        <taxon>metagenomes</taxon>
        <taxon>ecological metagenomes</taxon>
    </lineage>
</organism>
<dbReference type="AlphaFoldDB" id="A0A0F9LWA1"/>
<dbReference type="InterPro" id="IPR006158">
    <property type="entry name" value="Cobalamin-bd"/>
</dbReference>
<dbReference type="Gene3D" id="3.40.50.280">
    <property type="entry name" value="Cobalamin-binding domain"/>
    <property type="match status" value="1"/>
</dbReference>
<evidence type="ECO:0000256" key="1">
    <source>
        <dbReference type="ARBA" id="ARBA00001966"/>
    </source>
</evidence>
<dbReference type="InterPro" id="IPR023404">
    <property type="entry name" value="rSAM_horseshoe"/>
</dbReference>
<evidence type="ECO:0000256" key="5">
    <source>
        <dbReference type="ARBA" id="ARBA00022723"/>
    </source>
</evidence>
<dbReference type="SUPFAM" id="SSF102114">
    <property type="entry name" value="Radical SAM enzymes"/>
    <property type="match status" value="1"/>
</dbReference>
<proteinExistence type="predicted"/>
<dbReference type="PANTHER" id="PTHR43409:SF7">
    <property type="entry name" value="BLL1977 PROTEIN"/>
    <property type="match status" value="1"/>
</dbReference>
<protein>
    <submittedName>
        <fullName evidence="10">Uncharacterized protein</fullName>
    </submittedName>
</protein>
<dbReference type="PANTHER" id="PTHR43409">
    <property type="entry name" value="ANAEROBIC MAGNESIUM-PROTOPORPHYRIN IX MONOMETHYL ESTER CYCLASE-RELATED"/>
    <property type="match status" value="1"/>
</dbReference>
<dbReference type="GO" id="GO:0031419">
    <property type="term" value="F:cobalamin binding"/>
    <property type="evidence" value="ECO:0007669"/>
    <property type="project" value="InterPro"/>
</dbReference>
<dbReference type="SMART" id="SM00729">
    <property type="entry name" value="Elp3"/>
    <property type="match status" value="1"/>
</dbReference>
<dbReference type="InterPro" id="IPR058240">
    <property type="entry name" value="rSAM_sf"/>
</dbReference>
<dbReference type="Pfam" id="PF02310">
    <property type="entry name" value="B12-binding"/>
    <property type="match status" value="1"/>
</dbReference>
<comment type="cofactor">
    <cofactor evidence="1">
        <name>[4Fe-4S] cluster</name>
        <dbReference type="ChEBI" id="CHEBI:49883"/>
    </cofactor>
</comment>
<dbReference type="PROSITE" id="PS51918">
    <property type="entry name" value="RADICAL_SAM"/>
    <property type="match status" value="1"/>
</dbReference>
<dbReference type="InterPro" id="IPR006638">
    <property type="entry name" value="Elp3/MiaA/NifB-like_rSAM"/>
</dbReference>
<dbReference type="Gene3D" id="3.80.30.20">
    <property type="entry name" value="tm_1862 like domain"/>
    <property type="match status" value="1"/>
</dbReference>
<dbReference type="SFLD" id="SFLDG01123">
    <property type="entry name" value="methyltransferase_(Class_B)"/>
    <property type="match status" value="1"/>
</dbReference>
<dbReference type="GO" id="GO:0003824">
    <property type="term" value="F:catalytic activity"/>
    <property type="evidence" value="ECO:0007669"/>
    <property type="project" value="InterPro"/>
</dbReference>
<evidence type="ECO:0000256" key="6">
    <source>
        <dbReference type="ARBA" id="ARBA00023004"/>
    </source>
</evidence>
<keyword evidence="5" id="KW-0479">Metal-binding</keyword>
<dbReference type="SUPFAM" id="SSF52242">
    <property type="entry name" value="Cobalamin (vitamin B12)-binding domain"/>
    <property type="match status" value="1"/>
</dbReference>
<evidence type="ECO:0000259" key="9">
    <source>
        <dbReference type="PROSITE" id="PS51918"/>
    </source>
</evidence>
<dbReference type="GO" id="GO:0005829">
    <property type="term" value="C:cytosol"/>
    <property type="evidence" value="ECO:0007669"/>
    <property type="project" value="TreeGrafter"/>
</dbReference>
<dbReference type="CDD" id="cd02068">
    <property type="entry name" value="radical_SAM_B12_BD"/>
    <property type="match status" value="1"/>
</dbReference>
<evidence type="ECO:0000256" key="3">
    <source>
        <dbReference type="ARBA" id="ARBA00022679"/>
    </source>
</evidence>
<dbReference type="PROSITE" id="PS51332">
    <property type="entry name" value="B12_BINDING"/>
    <property type="match status" value="1"/>
</dbReference>
<dbReference type="GO" id="GO:0046872">
    <property type="term" value="F:metal ion binding"/>
    <property type="evidence" value="ECO:0007669"/>
    <property type="project" value="UniProtKB-KW"/>
</dbReference>
<evidence type="ECO:0000313" key="10">
    <source>
        <dbReference type="EMBL" id="KKM68625.1"/>
    </source>
</evidence>
<feature type="domain" description="Radical SAM core" evidence="9">
    <location>
        <begin position="179"/>
        <end position="399"/>
    </location>
</feature>
<dbReference type="SFLD" id="SFLDG01082">
    <property type="entry name" value="B12-binding_domain_containing"/>
    <property type="match status" value="1"/>
</dbReference>
<evidence type="ECO:0000256" key="4">
    <source>
        <dbReference type="ARBA" id="ARBA00022691"/>
    </source>
</evidence>
<dbReference type="EMBL" id="LAZR01010135">
    <property type="protein sequence ID" value="KKM68625.1"/>
    <property type="molecule type" value="Genomic_DNA"/>
</dbReference>
<gene>
    <name evidence="10" type="ORF">LCGC14_1458990</name>
</gene>
<dbReference type="GO" id="GO:0051539">
    <property type="term" value="F:4 iron, 4 sulfur cluster binding"/>
    <property type="evidence" value="ECO:0007669"/>
    <property type="project" value="UniProtKB-KW"/>
</dbReference>
<evidence type="ECO:0000256" key="7">
    <source>
        <dbReference type="ARBA" id="ARBA00023014"/>
    </source>
</evidence>
<keyword evidence="7" id="KW-0411">Iron-sulfur</keyword>
<comment type="caution">
    <text evidence="10">The sequence shown here is derived from an EMBL/GenBank/DDBJ whole genome shotgun (WGS) entry which is preliminary data.</text>
</comment>
<keyword evidence="3" id="KW-0808">Transferase</keyword>
<keyword evidence="4" id="KW-0949">S-adenosyl-L-methionine</keyword>
<keyword evidence="6" id="KW-0408">Iron</keyword>
<evidence type="ECO:0000259" key="8">
    <source>
        <dbReference type="PROSITE" id="PS51332"/>
    </source>
</evidence>
<dbReference type="InterPro" id="IPR007197">
    <property type="entry name" value="rSAM"/>
</dbReference>
<dbReference type="InterPro" id="IPR036724">
    <property type="entry name" value="Cobalamin-bd_sf"/>
</dbReference>